<dbReference type="InterPro" id="IPR003150">
    <property type="entry name" value="DNA-bd_RFX"/>
</dbReference>
<dbReference type="GO" id="GO:0003677">
    <property type="term" value="F:DNA binding"/>
    <property type="evidence" value="ECO:0007669"/>
    <property type="project" value="InterPro"/>
</dbReference>
<evidence type="ECO:0000313" key="9">
    <source>
        <dbReference type="Proteomes" id="UP000327013"/>
    </source>
</evidence>
<protein>
    <recommendedName>
        <fullName evidence="10">ARID domain-containing protein</fullName>
    </recommendedName>
</protein>
<gene>
    <name evidence="8" type="ORF">FH972_022966</name>
</gene>
<feature type="region of interest" description="Disordered" evidence="5">
    <location>
        <begin position="793"/>
        <end position="821"/>
    </location>
</feature>
<dbReference type="OrthoDB" id="338531at2759"/>
<evidence type="ECO:0000256" key="1">
    <source>
        <dbReference type="ARBA" id="ARBA00022853"/>
    </source>
</evidence>
<proteinExistence type="predicted"/>
<evidence type="ECO:0000256" key="2">
    <source>
        <dbReference type="ARBA" id="ARBA00023015"/>
    </source>
</evidence>
<dbReference type="PROSITE" id="PS51526">
    <property type="entry name" value="RFX_DBD"/>
    <property type="match status" value="1"/>
</dbReference>
<feature type="domain" description="ARID" evidence="6">
    <location>
        <begin position="15"/>
        <end position="112"/>
    </location>
</feature>
<keyword evidence="1" id="KW-0156">Chromatin regulator</keyword>
<evidence type="ECO:0000256" key="4">
    <source>
        <dbReference type="ARBA" id="ARBA00023242"/>
    </source>
</evidence>
<comment type="caution">
    <text evidence="8">The sequence shown here is derived from an EMBL/GenBank/DDBJ whole genome shotgun (WGS) entry which is preliminary data.</text>
</comment>
<dbReference type="GO" id="GO:0016586">
    <property type="term" value="C:RSC-type complex"/>
    <property type="evidence" value="ECO:0007669"/>
    <property type="project" value="TreeGrafter"/>
</dbReference>
<dbReference type="SMART" id="SM00501">
    <property type="entry name" value="BRIGHT"/>
    <property type="match status" value="1"/>
</dbReference>
<dbReference type="PANTHER" id="PTHR22970">
    <property type="entry name" value="AT-RICH INTERACTIVE DOMAIN-CONTAINING PROTEIN 2"/>
    <property type="match status" value="1"/>
</dbReference>
<dbReference type="AlphaFoldDB" id="A0A5N6KU56"/>
<dbReference type="PANTHER" id="PTHR22970:SF14">
    <property type="entry name" value="AT-RICH INTERACTIVE DOMAIN-CONTAINING PROTEIN 2"/>
    <property type="match status" value="1"/>
</dbReference>
<dbReference type="SMART" id="SM01014">
    <property type="entry name" value="ARID"/>
    <property type="match status" value="1"/>
</dbReference>
<evidence type="ECO:0000259" key="7">
    <source>
        <dbReference type="PROSITE" id="PS51526"/>
    </source>
</evidence>
<keyword evidence="4" id="KW-0539">Nucleus</keyword>
<dbReference type="InterPro" id="IPR001606">
    <property type="entry name" value="ARID_dom"/>
</dbReference>
<feature type="region of interest" description="Disordered" evidence="5">
    <location>
        <begin position="137"/>
        <end position="217"/>
    </location>
</feature>
<dbReference type="CDD" id="cd16100">
    <property type="entry name" value="ARID"/>
    <property type="match status" value="1"/>
</dbReference>
<dbReference type="PROSITE" id="PS51011">
    <property type="entry name" value="ARID"/>
    <property type="match status" value="1"/>
</dbReference>
<dbReference type="InterPro" id="IPR052406">
    <property type="entry name" value="Chromatin_Remodeling_Comp"/>
</dbReference>
<keyword evidence="2" id="KW-0805">Transcription regulation</keyword>
<feature type="compositionally biased region" description="Polar residues" evidence="5">
    <location>
        <begin position="191"/>
        <end position="211"/>
    </location>
</feature>
<dbReference type="GO" id="GO:0006355">
    <property type="term" value="P:regulation of DNA-templated transcription"/>
    <property type="evidence" value="ECO:0007669"/>
    <property type="project" value="InterPro"/>
</dbReference>
<dbReference type="SUPFAM" id="SSF46774">
    <property type="entry name" value="ARID-like"/>
    <property type="match status" value="1"/>
</dbReference>
<feature type="compositionally biased region" description="Basic and acidic residues" evidence="5">
    <location>
        <begin position="161"/>
        <end position="170"/>
    </location>
</feature>
<dbReference type="Gene3D" id="1.10.150.60">
    <property type="entry name" value="ARID DNA-binding domain"/>
    <property type="match status" value="1"/>
</dbReference>
<organism evidence="8 9">
    <name type="scientific">Carpinus fangiana</name>
    <dbReference type="NCBI Taxonomy" id="176857"/>
    <lineage>
        <taxon>Eukaryota</taxon>
        <taxon>Viridiplantae</taxon>
        <taxon>Streptophyta</taxon>
        <taxon>Embryophyta</taxon>
        <taxon>Tracheophyta</taxon>
        <taxon>Spermatophyta</taxon>
        <taxon>Magnoliopsida</taxon>
        <taxon>eudicotyledons</taxon>
        <taxon>Gunneridae</taxon>
        <taxon>Pentapetalae</taxon>
        <taxon>rosids</taxon>
        <taxon>fabids</taxon>
        <taxon>Fagales</taxon>
        <taxon>Betulaceae</taxon>
        <taxon>Carpinus</taxon>
    </lineage>
</organism>
<name>A0A5N6KU56_9ROSI</name>
<evidence type="ECO:0008006" key="10">
    <source>
        <dbReference type="Google" id="ProtNLM"/>
    </source>
</evidence>
<feature type="domain" description="RFX-type winged-helix" evidence="7">
    <location>
        <begin position="624"/>
        <end position="700"/>
    </location>
</feature>
<evidence type="ECO:0000256" key="5">
    <source>
        <dbReference type="SAM" id="MobiDB-lite"/>
    </source>
</evidence>
<dbReference type="GO" id="GO:0006325">
    <property type="term" value="P:chromatin organization"/>
    <property type="evidence" value="ECO:0007669"/>
    <property type="project" value="UniProtKB-KW"/>
</dbReference>
<evidence type="ECO:0000313" key="8">
    <source>
        <dbReference type="EMBL" id="KAB8345911.1"/>
    </source>
</evidence>
<dbReference type="EMBL" id="VIBQ01000013">
    <property type="protein sequence ID" value="KAB8345911.1"/>
    <property type="molecule type" value="Genomic_DNA"/>
</dbReference>
<keyword evidence="3" id="KW-0804">Transcription</keyword>
<dbReference type="InterPro" id="IPR036431">
    <property type="entry name" value="ARID_dom_sf"/>
</dbReference>
<sequence>MASPEDRESSAEPSQPETDAFLAKLQEFHDKRGTNLDPAPKVGNRHVNLKKLYDRVTRDGGYDAVSDTKAQKLAWRRIGQEFNLGPKDAPTIAFTLKTAYYKNLAAFEITEFHKREPPPKEILEDVSAKGGNLLARTLDNYRPAHGRDSMTLGGDGDDDDTQHTPDRMDIDDATASGRATRGLRQAPPQRQLFQSDMSAARQTRQQTSYTSPAPGGANGIYGANGVTSALANYEPRPPLPLTLRPVTTPANNYEGFKAHQKSIRDLALARMSRTQPVQTKGMMLPGTGFPGPMIYTRTLLALQSGILAEQEYALHHLVKISHERGDKYRFDSFPGLAEALIEKVLEVGPLVYDIDLNVAYSEDAMLADDNALDGINGTRGLIEKLKIQLPMKLTDRMQTEDFATKLTLINEASLVLRNMVMLEENAQFLATLPTVRDLLIILLNLPHSSAIIEMQQYALETAEQLTGFFPSNPEDPLFTSLLAFIDSDDRATILTALHSICRMGIRIDQYVRLEGVPIRTVQKMCEWMLVEDEELRSACLDFLYLYTAAPDNVETLLHNADVAGLVKQLTRLLLHAARVDDTKPAAKMTSKPSVSATPAEDAPIPKISQDLIDQLLVYDEPERSSQWLRSCFEEDTFGEITQIALWQAYQIPFAPYGNQRPLLPAKDFITNVSNTFTNASAQVMNGNPPRFVIKGIKARAVPVDPKGRQYMRCLWHNEDDSECGDFALWPKHMWEHVVSNHLNTRRGEDGKYDFTGAAEEKVTCRWAGCKRFDAPREAADPFTVGMHVKTHLPDSSERAYQRSKHNHSKEAEEGGVQSLATTSWQTRITPVDERSEAAGLPLISVLVLRNLARNLPKTASALKPGAEDLVWQVFAPVRDQIYFVMAYNFTLREYLPSLNKAIDAARKVEPAE</sequence>
<reference evidence="8 9" key="1">
    <citation type="submission" date="2019-06" db="EMBL/GenBank/DDBJ databases">
        <title>A chromosomal-level reference genome of Carpinus fangiana (Coryloideae, Betulaceae).</title>
        <authorList>
            <person name="Yang X."/>
            <person name="Wang Z."/>
            <person name="Zhang L."/>
            <person name="Hao G."/>
            <person name="Liu J."/>
            <person name="Yang Y."/>
        </authorList>
    </citation>
    <scope>NUCLEOTIDE SEQUENCE [LARGE SCALE GENOMIC DNA]</scope>
    <source>
        <strain evidence="8">Cfa_2016G</strain>
        <tissue evidence="8">Leaf</tissue>
    </source>
</reference>
<accession>A0A5N6KU56</accession>
<dbReference type="InterPro" id="IPR016024">
    <property type="entry name" value="ARM-type_fold"/>
</dbReference>
<dbReference type="Proteomes" id="UP000327013">
    <property type="component" value="Unassembled WGS sequence"/>
</dbReference>
<evidence type="ECO:0000259" key="6">
    <source>
        <dbReference type="PROSITE" id="PS51011"/>
    </source>
</evidence>
<dbReference type="Pfam" id="PF01388">
    <property type="entry name" value="ARID"/>
    <property type="match status" value="1"/>
</dbReference>
<keyword evidence="9" id="KW-1185">Reference proteome</keyword>
<evidence type="ECO:0000256" key="3">
    <source>
        <dbReference type="ARBA" id="ARBA00023163"/>
    </source>
</evidence>
<dbReference type="SUPFAM" id="SSF48371">
    <property type="entry name" value="ARM repeat"/>
    <property type="match status" value="1"/>
</dbReference>